<dbReference type="CDD" id="cd00552">
    <property type="entry name" value="RaiA"/>
    <property type="match status" value="1"/>
</dbReference>
<dbReference type="Pfam" id="PF16321">
    <property type="entry name" value="Ribosom_S30AE_C"/>
    <property type="match status" value="1"/>
</dbReference>
<comment type="function">
    <text evidence="4">Required for dimerization of active 70S ribosomes into 100S ribosomes in stationary phase; 100S ribosomes are translationally inactive and sometimes present during exponential growth.</text>
</comment>
<keyword evidence="1 4" id="KW-0810">Translation regulation</keyword>
<dbReference type="NCBIfam" id="TIGR00741">
    <property type="entry name" value="yfiA"/>
    <property type="match status" value="1"/>
</dbReference>
<comment type="subunit">
    <text evidence="4">Interacts with 100S ribosomes.</text>
</comment>
<evidence type="ECO:0000256" key="4">
    <source>
        <dbReference type="HAMAP-Rule" id="MF_00839"/>
    </source>
</evidence>
<comment type="subunit">
    <text evidence="2">Associates exclusively with 100S ribosomes, which are dimers of 70S ribosomes.</text>
</comment>
<evidence type="ECO:0000259" key="5">
    <source>
        <dbReference type="Pfam" id="PF16321"/>
    </source>
</evidence>
<dbReference type="Gene3D" id="3.30.505.50">
    <property type="entry name" value="Sigma 54 modulation/S30EA ribosomal protein, C-terminal domain"/>
    <property type="match status" value="1"/>
</dbReference>
<comment type="caution">
    <text evidence="6">The sequence shown here is derived from an EMBL/GenBank/DDBJ whole genome shotgun (WGS) entry which is preliminary data.</text>
</comment>
<evidence type="ECO:0000313" key="6">
    <source>
        <dbReference type="EMBL" id="NIJ23470.1"/>
    </source>
</evidence>
<organism evidence="6 7">
    <name type="scientific">Sphingomonas japonica</name>
    <dbReference type="NCBI Taxonomy" id="511662"/>
    <lineage>
        <taxon>Bacteria</taxon>
        <taxon>Pseudomonadati</taxon>
        <taxon>Pseudomonadota</taxon>
        <taxon>Alphaproteobacteria</taxon>
        <taxon>Sphingomonadales</taxon>
        <taxon>Sphingomonadaceae</taxon>
        <taxon>Sphingomonas</taxon>
    </lineage>
</organism>
<name>A0ABX0U049_9SPHN</name>
<dbReference type="InterPro" id="IPR038416">
    <property type="entry name" value="Ribosom_S30AE_C_sf"/>
</dbReference>
<dbReference type="PANTHER" id="PTHR33231:SF1">
    <property type="entry name" value="30S RIBOSOMAL PROTEIN"/>
    <property type="match status" value="1"/>
</dbReference>
<comment type="subcellular location">
    <subcellularLocation>
        <location evidence="4">Cytoplasm</location>
    </subcellularLocation>
</comment>
<dbReference type="Proteomes" id="UP000788153">
    <property type="component" value="Unassembled WGS sequence"/>
</dbReference>
<dbReference type="Gene3D" id="3.30.160.100">
    <property type="entry name" value="Ribosome hibernation promotion factor-like"/>
    <property type="match status" value="1"/>
</dbReference>
<evidence type="ECO:0000313" key="7">
    <source>
        <dbReference type="Proteomes" id="UP000788153"/>
    </source>
</evidence>
<sequence length="204" mass="22261">MHRLTEETTMDIRVSGHQVDTGDALKQLVTERLQGIADKYFSRAISAQVTFGKGPHDHGFTCDVVAHVMQGVVLKASNDGQDANGAFDGAADKIEKQLRRYMRRLKDRHADTRAAAAEDGAYDNAGYTVFNGSAAEEEEAADAPLIVAETRVDVPESSVSDAVMMLDLRNTNALLFLNSKTGAHNMVYRRHDGTIGWVEPNRAG</sequence>
<evidence type="ECO:0000256" key="2">
    <source>
        <dbReference type="ARBA" id="ARBA00038695"/>
    </source>
</evidence>
<dbReference type="InterPro" id="IPR034694">
    <property type="entry name" value="HPF_long/plastid"/>
</dbReference>
<accession>A0ABX0U049</accession>
<dbReference type="Pfam" id="PF02482">
    <property type="entry name" value="Ribosomal_S30AE"/>
    <property type="match status" value="1"/>
</dbReference>
<dbReference type="InterPro" id="IPR003489">
    <property type="entry name" value="RHF/RaiA"/>
</dbReference>
<keyword evidence="4" id="KW-0963">Cytoplasm</keyword>
<dbReference type="SUPFAM" id="SSF69754">
    <property type="entry name" value="Ribosome binding protein Y (YfiA homologue)"/>
    <property type="match status" value="1"/>
</dbReference>
<proteinExistence type="inferred from homology"/>
<dbReference type="InterPro" id="IPR032528">
    <property type="entry name" value="Ribosom_S30AE_C"/>
</dbReference>
<evidence type="ECO:0000256" key="3">
    <source>
        <dbReference type="ARBA" id="ARBA00041148"/>
    </source>
</evidence>
<dbReference type="PANTHER" id="PTHR33231">
    <property type="entry name" value="30S RIBOSOMAL PROTEIN"/>
    <property type="match status" value="1"/>
</dbReference>
<evidence type="ECO:0000256" key="1">
    <source>
        <dbReference type="ARBA" id="ARBA00022845"/>
    </source>
</evidence>
<dbReference type="InterPro" id="IPR036567">
    <property type="entry name" value="RHF-like"/>
</dbReference>
<comment type="similarity">
    <text evidence="4">Belongs to the HPF/YfiA ribosome-associated protein family. Long HPF subfamily.</text>
</comment>
<gene>
    <name evidence="4" type="primary">hpf</name>
    <name evidence="6" type="ORF">FHT01_001012</name>
</gene>
<reference evidence="6 7" key="1">
    <citation type="submission" date="2020-03" db="EMBL/GenBank/DDBJ databases">
        <title>Genomic Encyclopedia of Type Strains, Phase IV (KMG-IV): sequencing the most valuable type-strain genomes for metagenomic binning, comparative biology and taxonomic classification.</title>
        <authorList>
            <person name="Goeker M."/>
        </authorList>
    </citation>
    <scope>NUCLEOTIDE SEQUENCE [LARGE SCALE GENOMIC DNA]</scope>
    <source>
        <strain evidence="6 7">DSM 22753</strain>
    </source>
</reference>
<feature type="domain" description="Sigma 54 modulation/S30EA ribosomal protein C-terminal" evidence="5">
    <location>
        <begin position="143"/>
        <end position="196"/>
    </location>
</feature>
<dbReference type="HAMAP" id="MF_00839">
    <property type="entry name" value="HPF"/>
    <property type="match status" value="1"/>
</dbReference>
<keyword evidence="7" id="KW-1185">Reference proteome</keyword>
<dbReference type="InterPro" id="IPR050574">
    <property type="entry name" value="HPF/YfiA_ribosome-assoc"/>
</dbReference>
<protein>
    <recommendedName>
        <fullName evidence="3 4">Ribosome hibernation promoting factor</fullName>
        <shortName evidence="4">HPF</shortName>
    </recommendedName>
</protein>
<dbReference type="EMBL" id="JAASQP010000001">
    <property type="protein sequence ID" value="NIJ23470.1"/>
    <property type="molecule type" value="Genomic_DNA"/>
</dbReference>